<dbReference type="Proteomes" id="UP000887566">
    <property type="component" value="Unplaced"/>
</dbReference>
<evidence type="ECO:0000313" key="2">
    <source>
        <dbReference type="WBParaSite" id="PSAMB.scaffold644size44715.g7723.t1"/>
    </source>
</evidence>
<name>A0A914X8C5_9BILA</name>
<reference evidence="2" key="1">
    <citation type="submission" date="2022-11" db="UniProtKB">
        <authorList>
            <consortium name="WormBaseParasite"/>
        </authorList>
    </citation>
    <scope>IDENTIFICATION</scope>
</reference>
<dbReference type="WBParaSite" id="PSAMB.scaffold644size44715.g7723.t1">
    <property type="protein sequence ID" value="PSAMB.scaffold644size44715.g7723.t1"/>
    <property type="gene ID" value="PSAMB.scaffold644size44715.g7723"/>
</dbReference>
<evidence type="ECO:0000313" key="1">
    <source>
        <dbReference type="Proteomes" id="UP000887566"/>
    </source>
</evidence>
<sequence>MRPPAISSARRENTRLVNPAAGLMVAEQMLTDQSQQQRPCRPCPFTFAGRRRLGIIPLGGRPTPGVSCRAERPANNRYHPLAHANPVFSPRPTAPQFVPRLNEGAGRVTAGRQVPRHGLSHAAVVAHQHMAGGQSDGTSAKPNHNRQSVLLGFCWGGTRPERLLRASVT</sequence>
<organism evidence="1 2">
    <name type="scientific">Plectus sambesii</name>
    <dbReference type="NCBI Taxonomy" id="2011161"/>
    <lineage>
        <taxon>Eukaryota</taxon>
        <taxon>Metazoa</taxon>
        <taxon>Ecdysozoa</taxon>
        <taxon>Nematoda</taxon>
        <taxon>Chromadorea</taxon>
        <taxon>Plectida</taxon>
        <taxon>Plectina</taxon>
        <taxon>Plectoidea</taxon>
        <taxon>Plectidae</taxon>
        <taxon>Plectus</taxon>
    </lineage>
</organism>
<keyword evidence="1" id="KW-1185">Reference proteome</keyword>
<accession>A0A914X8C5</accession>
<proteinExistence type="predicted"/>
<dbReference type="AlphaFoldDB" id="A0A914X8C5"/>
<protein>
    <submittedName>
        <fullName evidence="2">Uncharacterized protein</fullName>
    </submittedName>
</protein>